<evidence type="ECO:0000313" key="10">
    <source>
        <dbReference type="EMBL" id="MBG6141112.1"/>
    </source>
</evidence>
<evidence type="ECO:0000256" key="4">
    <source>
        <dbReference type="ARBA" id="ARBA00022691"/>
    </source>
</evidence>
<evidence type="ECO:0000256" key="7">
    <source>
        <dbReference type="RuleBase" id="RU000416"/>
    </source>
</evidence>
<dbReference type="EMBL" id="JADOUF010000001">
    <property type="protein sequence ID" value="MBG6140666.1"/>
    <property type="molecule type" value="Genomic_DNA"/>
</dbReference>
<proteinExistence type="inferred from homology"/>
<dbReference type="Pfam" id="PF00145">
    <property type="entry name" value="DNA_methylase"/>
    <property type="match status" value="2"/>
</dbReference>
<evidence type="ECO:0000313" key="9">
    <source>
        <dbReference type="EMBL" id="MBG6140666.1"/>
    </source>
</evidence>
<dbReference type="Proteomes" id="UP000622552">
    <property type="component" value="Unassembled WGS sequence"/>
</dbReference>
<evidence type="ECO:0000256" key="6">
    <source>
        <dbReference type="PROSITE-ProRule" id="PRU01016"/>
    </source>
</evidence>
<dbReference type="GO" id="GO:0032259">
    <property type="term" value="P:methylation"/>
    <property type="evidence" value="ECO:0007669"/>
    <property type="project" value="UniProtKB-KW"/>
</dbReference>
<dbReference type="GO" id="GO:0003677">
    <property type="term" value="F:DNA binding"/>
    <property type="evidence" value="ECO:0007669"/>
    <property type="project" value="TreeGrafter"/>
</dbReference>
<comment type="caution">
    <text evidence="9">The sequence shown here is derived from an EMBL/GenBank/DDBJ whole genome shotgun (WGS) entry which is preliminary data.</text>
</comment>
<reference evidence="9" key="1">
    <citation type="submission" date="2020-11" db="EMBL/GenBank/DDBJ databases">
        <title>Sequencing the genomes of 1000 actinobacteria strains.</title>
        <authorList>
            <person name="Klenk H.-P."/>
        </authorList>
    </citation>
    <scope>NUCLEOTIDE SEQUENCE</scope>
    <source>
        <strain evidence="9">DSM 45356</strain>
    </source>
</reference>
<dbReference type="SUPFAM" id="SSF53335">
    <property type="entry name" value="S-adenosyl-L-methionine-dependent methyltransferases"/>
    <property type="match status" value="1"/>
</dbReference>
<dbReference type="PANTHER" id="PTHR10629:SF52">
    <property type="entry name" value="DNA (CYTOSINE-5)-METHYLTRANSFERASE 1"/>
    <property type="match status" value="1"/>
</dbReference>
<dbReference type="NCBIfam" id="TIGR00675">
    <property type="entry name" value="dcm"/>
    <property type="match status" value="1"/>
</dbReference>
<dbReference type="AlphaFoldDB" id="A0A8J7GLW3"/>
<keyword evidence="2 6" id="KW-0489">Methyltransferase</keyword>
<keyword evidence="4 6" id="KW-0949">S-adenosyl-L-methionine</keyword>
<feature type="region of interest" description="Disordered" evidence="8">
    <location>
        <begin position="176"/>
        <end position="231"/>
    </location>
</feature>
<feature type="compositionally biased region" description="Low complexity" evidence="8">
    <location>
        <begin position="196"/>
        <end position="206"/>
    </location>
</feature>
<dbReference type="PANTHER" id="PTHR10629">
    <property type="entry name" value="CYTOSINE-SPECIFIC METHYLTRANSFERASE"/>
    <property type="match status" value="1"/>
</dbReference>
<dbReference type="EMBL" id="JADOUF010000001">
    <property type="protein sequence ID" value="MBG6141112.1"/>
    <property type="molecule type" value="Genomic_DNA"/>
</dbReference>
<protein>
    <recommendedName>
        <fullName evidence="1">DNA (cytosine-5-)-methyltransferase</fullName>
        <ecNumber evidence="1">2.1.1.37</ecNumber>
    </recommendedName>
</protein>
<dbReference type="GO" id="GO:0009307">
    <property type="term" value="P:DNA restriction-modification system"/>
    <property type="evidence" value="ECO:0007669"/>
    <property type="project" value="UniProtKB-KW"/>
</dbReference>
<sequence>MSLFAGVGGFDLAAARAGLTPALAVEIDPAARGVLADRLPSLPLLSDVREVSARDLATAVPDPADCFLTAGWPCQDLSTAGNRAGLDGERSGLFFELLRILDGLRPGWFLLENVPGLLTSNAGRDMGTVVGSLADLGYRLAWRVLDAQGFGVPQRRRRLYFLGHRGAGDPAAVLLEPESGGGRAAPYRPPGPPTAAGPARRAGPARSDTEPVIVGPLQTSRSPRGHGTAGVNDQYVLAGHVRVAGPAAVRRLVPVEYERLQGFPDGWTATSYGNPQGDVPRFTQLGNAAPVPVAEWITRRLVAHHNSTTGRSDPPCSTAKR</sequence>
<dbReference type="GO" id="GO:0003886">
    <property type="term" value="F:DNA (cytosine-5-)-methyltransferase activity"/>
    <property type="evidence" value="ECO:0007669"/>
    <property type="project" value="UniProtKB-EC"/>
</dbReference>
<dbReference type="PRINTS" id="PR00105">
    <property type="entry name" value="C5METTRFRASE"/>
</dbReference>
<dbReference type="Gene3D" id="3.90.120.10">
    <property type="entry name" value="DNA Methylase, subunit A, domain 2"/>
    <property type="match status" value="1"/>
</dbReference>
<comment type="similarity">
    <text evidence="6 7">Belongs to the class I-like SAM-binding methyltransferase superfamily. C5-methyltransferase family.</text>
</comment>
<dbReference type="Gene3D" id="3.40.50.150">
    <property type="entry name" value="Vaccinia Virus protein VP39"/>
    <property type="match status" value="1"/>
</dbReference>
<evidence type="ECO:0000256" key="1">
    <source>
        <dbReference type="ARBA" id="ARBA00011975"/>
    </source>
</evidence>
<gene>
    <name evidence="9" type="ORF">IW245_006860</name>
    <name evidence="10" type="ORF">IW245_007306</name>
</gene>
<dbReference type="InterPro" id="IPR001525">
    <property type="entry name" value="C5_MeTfrase"/>
</dbReference>
<keyword evidence="5" id="KW-0680">Restriction system</keyword>
<evidence type="ECO:0000256" key="8">
    <source>
        <dbReference type="SAM" id="MobiDB-lite"/>
    </source>
</evidence>
<evidence type="ECO:0000256" key="5">
    <source>
        <dbReference type="ARBA" id="ARBA00022747"/>
    </source>
</evidence>
<keyword evidence="3 6" id="KW-0808">Transferase</keyword>
<organism evidence="9 11">
    <name type="scientific">Longispora fulva</name>
    <dbReference type="NCBI Taxonomy" id="619741"/>
    <lineage>
        <taxon>Bacteria</taxon>
        <taxon>Bacillati</taxon>
        <taxon>Actinomycetota</taxon>
        <taxon>Actinomycetes</taxon>
        <taxon>Micromonosporales</taxon>
        <taxon>Micromonosporaceae</taxon>
        <taxon>Longispora</taxon>
    </lineage>
</organism>
<dbReference type="PROSITE" id="PS51679">
    <property type="entry name" value="SAM_MT_C5"/>
    <property type="match status" value="1"/>
</dbReference>
<evidence type="ECO:0000256" key="2">
    <source>
        <dbReference type="ARBA" id="ARBA00022603"/>
    </source>
</evidence>
<feature type="active site" evidence="6">
    <location>
        <position position="74"/>
    </location>
</feature>
<evidence type="ECO:0000256" key="3">
    <source>
        <dbReference type="ARBA" id="ARBA00022679"/>
    </source>
</evidence>
<evidence type="ECO:0000313" key="11">
    <source>
        <dbReference type="Proteomes" id="UP000622552"/>
    </source>
</evidence>
<dbReference type="InterPro" id="IPR029063">
    <property type="entry name" value="SAM-dependent_MTases_sf"/>
</dbReference>
<dbReference type="RefSeq" id="WP_197007190.1">
    <property type="nucleotide sequence ID" value="NZ_BONS01000049.1"/>
</dbReference>
<dbReference type="EC" id="2.1.1.37" evidence="1"/>
<name>A0A8J7GLW3_9ACTN</name>
<dbReference type="GO" id="GO:0044027">
    <property type="term" value="P:negative regulation of gene expression via chromosomal CpG island methylation"/>
    <property type="evidence" value="ECO:0007669"/>
    <property type="project" value="TreeGrafter"/>
</dbReference>
<accession>A0A8J7GLW3</accession>
<keyword evidence="11" id="KW-1185">Reference proteome</keyword>
<dbReference type="InterPro" id="IPR050390">
    <property type="entry name" value="C5-Methyltransferase"/>
</dbReference>